<proteinExistence type="predicted"/>
<evidence type="ECO:0000313" key="1">
    <source>
        <dbReference type="EMBL" id="JAE38277.1"/>
    </source>
</evidence>
<name>A0A0A9HNG9_ARUDO</name>
<reference evidence="1" key="2">
    <citation type="journal article" date="2015" name="Data Brief">
        <title>Shoot transcriptome of the giant reed, Arundo donax.</title>
        <authorList>
            <person name="Barrero R.A."/>
            <person name="Guerrero F.D."/>
            <person name="Moolhuijzen P."/>
            <person name="Goolsby J.A."/>
            <person name="Tidwell J."/>
            <person name="Bellgard S.E."/>
            <person name="Bellgard M.I."/>
        </authorList>
    </citation>
    <scope>NUCLEOTIDE SEQUENCE</scope>
    <source>
        <tissue evidence="1">Shoot tissue taken approximately 20 cm above the soil surface</tissue>
    </source>
</reference>
<dbReference type="EMBL" id="GBRH01159619">
    <property type="protein sequence ID" value="JAE38277.1"/>
    <property type="molecule type" value="Transcribed_RNA"/>
</dbReference>
<dbReference type="AlphaFoldDB" id="A0A0A9HNG9"/>
<accession>A0A0A9HNG9</accession>
<reference evidence="1" key="1">
    <citation type="submission" date="2014-09" db="EMBL/GenBank/DDBJ databases">
        <authorList>
            <person name="Magalhaes I.L.F."/>
            <person name="Oliveira U."/>
            <person name="Santos F.R."/>
            <person name="Vidigal T.H.D.A."/>
            <person name="Brescovit A.D."/>
            <person name="Santos A.J."/>
        </authorList>
    </citation>
    <scope>NUCLEOTIDE SEQUENCE</scope>
    <source>
        <tissue evidence="1">Shoot tissue taken approximately 20 cm above the soil surface</tissue>
    </source>
</reference>
<organism evidence="1">
    <name type="scientific">Arundo donax</name>
    <name type="common">Giant reed</name>
    <name type="synonym">Donax arundinaceus</name>
    <dbReference type="NCBI Taxonomy" id="35708"/>
    <lineage>
        <taxon>Eukaryota</taxon>
        <taxon>Viridiplantae</taxon>
        <taxon>Streptophyta</taxon>
        <taxon>Embryophyta</taxon>
        <taxon>Tracheophyta</taxon>
        <taxon>Spermatophyta</taxon>
        <taxon>Magnoliopsida</taxon>
        <taxon>Liliopsida</taxon>
        <taxon>Poales</taxon>
        <taxon>Poaceae</taxon>
        <taxon>PACMAD clade</taxon>
        <taxon>Arundinoideae</taxon>
        <taxon>Arundineae</taxon>
        <taxon>Arundo</taxon>
    </lineage>
</organism>
<sequence length="49" mass="5384">MHPRLSWECGTRIWFSCCDKSWIKKVTDASTLLSSTASLLATCSKSCGS</sequence>
<protein>
    <submittedName>
        <fullName evidence="1">Uncharacterized protein</fullName>
    </submittedName>
</protein>